<feature type="transmembrane region" description="Helical" evidence="1">
    <location>
        <begin position="143"/>
        <end position="165"/>
    </location>
</feature>
<feature type="transmembrane region" description="Helical" evidence="1">
    <location>
        <begin position="376"/>
        <end position="397"/>
    </location>
</feature>
<evidence type="ECO:0000313" key="2">
    <source>
        <dbReference type="EMBL" id="AZN30858.1"/>
    </source>
</evidence>
<keyword evidence="1" id="KW-0812">Transmembrane</keyword>
<evidence type="ECO:0008006" key="4">
    <source>
        <dbReference type="Google" id="ProtNLM"/>
    </source>
</evidence>
<feature type="transmembrane region" description="Helical" evidence="1">
    <location>
        <begin position="346"/>
        <end position="369"/>
    </location>
</feature>
<feature type="transmembrane region" description="Helical" evidence="1">
    <location>
        <begin position="177"/>
        <end position="196"/>
    </location>
</feature>
<accession>A0A3S8ZBJ6</accession>
<dbReference type="OrthoDB" id="3260849at2"/>
<keyword evidence="1" id="KW-1133">Transmembrane helix</keyword>
<dbReference type="AlphaFoldDB" id="A0A3S8ZBJ6"/>
<reference evidence="2 3" key="1">
    <citation type="submission" date="2018-12" db="EMBL/GenBank/DDBJ databases">
        <title>Complete genome sequence of Flaviflexus salsibiostraticola KCTC 33148.</title>
        <authorList>
            <person name="Bae J.-W."/>
        </authorList>
    </citation>
    <scope>NUCLEOTIDE SEQUENCE [LARGE SCALE GENOMIC DNA]</scope>
    <source>
        <strain evidence="2 3">KCTC 33148</strain>
    </source>
</reference>
<keyword evidence="1" id="KW-0472">Membrane</keyword>
<feature type="transmembrane region" description="Helical" evidence="1">
    <location>
        <begin position="436"/>
        <end position="457"/>
    </location>
</feature>
<dbReference type="RefSeq" id="WP_126041970.1">
    <property type="nucleotide sequence ID" value="NZ_CP034438.1"/>
</dbReference>
<sequence length="459" mass="48995">MPAQTALPLRQRLRPHLPDVLAALLIAAVTALICLPGIARFSGVSLYDEMTHVDYAYRIAYEQRVPRAVEPLSDTVLEEWACRPSTWNPDEELCDLAEAGRAEPEEFPADGANYNGFHPPLYYALTGVGARALLALTSPLTDLSLVVAMRVMSMIWLSAGLIAFYGTMRMWLTRRSLSLAITLALGTTPAIASFGMQVNPDATAVLAGAAAVYLAHRIFHGRPSFAAAAILALLVASTKLLAVVAIFSVVTVALLRALIRMRKENRQTTLAWAAPFGGALLGTGLSHLISELLTRLAGPPTQDNPIIGLSTAELTGPFTRPLVDTLAINADLVSMYWLPAQLDSTLWGMMARVTGLLLIAAVGILLAAHRSNDPRFLLALSTAAGALSVPIVIQIRQLLVNNDYFAGVAARYAITIIPLAFACAGLVLVQRRWGTVAAWIFAGITTAIALGSTLGVLTL</sequence>
<gene>
    <name evidence="2" type="ORF">EJO69_11495</name>
</gene>
<feature type="transmembrane region" description="Helical" evidence="1">
    <location>
        <begin position="270"/>
        <end position="289"/>
    </location>
</feature>
<evidence type="ECO:0000313" key="3">
    <source>
        <dbReference type="Proteomes" id="UP000270021"/>
    </source>
</evidence>
<proteinExistence type="predicted"/>
<evidence type="ECO:0000256" key="1">
    <source>
        <dbReference type="SAM" id="Phobius"/>
    </source>
</evidence>
<protein>
    <recommendedName>
        <fullName evidence="4">DUF2142 domain-containing protein</fullName>
    </recommendedName>
</protein>
<organism evidence="2 3">
    <name type="scientific">Flaviflexus salsibiostraticola</name>
    <dbReference type="NCBI Taxonomy" id="1282737"/>
    <lineage>
        <taxon>Bacteria</taxon>
        <taxon>Bacillati</taxon>
        <taxon>Actinomycetota</taxon>
        <taxon>Actinomycetes</taxon>
        <taxon>Actinomycetales</taxon>
        <taxon>Actinomycetaceae</taxon>
        <taxon>Flaviflexus</taxon>
    </lineage>
</organism>
<name>A0A3S8ZBJ6_9ACTO</name>
<dbReference type="KEGG" id="fsl:EJO69_11495"/>
<keyword evidence="3" id="KW-1185">Reference proteome</keyword>
<feature type="transmembrane region" description="Helical" evidence="1">
    <location>
        <begin position="409"/>
        <end position="429"/>
    </location>
</feature>
<feature type="transmembrane region" description="Helical" evidence="1">
    <location>
        <begin position="20"/>
        <end position="39"/>
    </location>
</feature>
<feature type="transmembrane region" description="Helical" evidence="1">
    <location>
        <begin position="225"/>
        <end position="258"/>
    </location>
</feature>
<dbReference type="Proteomes" id="UP000270021">
    <property type="component" value="Chromosome"/>
</dbReference>
<dbReference type="EMBL" id="CP034438">
    <property type="protein sequence ID" value="AZN30858.1"/>
    <property type="molecule type" value="Genomic_DNA"/>
</dbReference>